<dbReference type="GO" id="GO:0000932">
    <property type="term" value="C:P-body"/>
    <property type="evidence" value="ECO:0007669"/>
    <property type="project" value="TreeGrafter"/>
</dbReference>
<dbReference type="Pfam" id="PF16418">
    <property type="entry name" value="CNOT1_HEAT"/>
    <property type="match status" value="1"/>
</dbReference>
<dbReference type="RefSeq" id="XP_008083060.1">
    <property type="nucleotide sequence ID" value="XM_008084869.1"/>
</dbReference>
<dbReference type="OrthoDB" id="1933107at2759"/>
<feature type="compositionally biased region" description="Polar residues" evidence="8">
    <location>
        <begin position="1"/>
        <end position="22"/>
    </location>
</feature>
<sequence>MVNSRGGTFTPSPAQQTIVTGVSHSPHGSHHGAFSAGASPSTSSPTGSNSLTKIVVAQVYLLLSTIKEDKDRTKWEEKAEQLRKLINDHGMEVFQKYFSRLVTANAHTIFGLSNRTPNNAATYPILCGEIEKIGRDVEQARKIAESIEAANEDIYRDFDLSTFMQHFHLDALEKTILALAFKIGSRPDLKTKSDAILAANFIELTKILAQQFPESRDMAPEFLATIIDRFIQEHPPNFDQHAKDELIFAINFRYTGSEAATPTEILAALYLLKSLGDRNTLVHYLKLVGSKITQEEDTCIHYLRAAKGEGVQLNEEQVAAALIYAAISQTPVLYMPTLVNSIRKVVSSISWPEVIRNFDQESLRITPKQFLALYNGLRPLAQDGLLDIQHMWGGKWRNPETQLSFIGAFLSLTSDQLDATTIPNLQVSFTLEEFTGTEPETYERAAKAVKHPLVSSWALSAMFNVALEGQDASETIEAKRLFQGVVVPNLDIFLVSAFGVPKPWPDIAVDTINTLFNRFLYKYDPNYDFVCDGLWKKDKSWVAARLVDAHAKSPMDLPLILDHAIRHNWLEDLVSMLSGFGLDLTALAHARGRLDLKKWIGLLDAAQRPNLSSSLITFLSIKARHELDYQKSDRLISMSLPVKTIYALLTVLREILDTAPPEHELIIVQRQCITAYPRLINYGEGFDDVIDKNGESGNLLPRIANERMEEHYKRMYNQDLEVRQVVEALRSYKRSQNPEDQDIFACMIHGLFDEYDIYSTYPLDALATTAVLFGGIIQHNLISNIPLEVGLGMILEAVKPRSPPSESMFKFGLQALIQMKDRLSDWPGFCNQLLQIPGLQNTEVWTKAEEVWQATQEQGQNGLGNAADHQYPNGGITDNNIDEMLAPEPSCAPFNALWVDDYGTDYDVPNSKVQEEIQFLMNNVTAENLEDKYVELRDMVAEQNQQWFASQLVEQRAKREPNNHQQYLNLIKLIGSKTLWSDILHETYVSAFRLLNSESVLHNQNDRTLLINLAIWLGSLTLARDKPIKHQNIAFKQLLMEAFDTKRLIAVIPFVCKVMAQGQHSTVFKPPNPWVMDIIQLLMELYHHAPDVKLNQKFAIEVLCSDFGVNHEAIETSGDILNRAPIEEATEVMSQEVMDRFENLAIIERLASERFSPEQIARSLPDLGPDLILPPPNDMVNQARLHEILRTAISRAVAEIISPVVERSVTIAAISTAQMIHKDFATEPDEERVRAAAINMVKKTAGSLALVTSKEPLRASMTNYIRSTSGELSQGLAEGTIIMCVNQNLELACKQVENKAEERAVPEIEEMMENELERRRQHRLMRPEEPYIDPELSRWSWTIPSPYKLRPNRDGLNEHQMAIYDEFARQPRPQSISGTAHVATSSDATRSMANEILQDQYSAVPHLTGPTEPPAMAHASNHQLPYAPSATTTNGRLPNMPQSQMESRLVTENFEKTLMELKRVAAESSEEHYKDLPRPNPVVDFMDALFNLIVRCSGTPAELDIILVDSLCAFVFSGSSQESLLVECLVTVLTQIYRIGAKYTNRIALRIGQQPSESLLNFPLAAALIEEGLLEWQRVDSAISKAIQHRKEEALEFLLEIVTKFLCNDNPSALYTDLARSLEVAWNWIDDAALATPEVGQKLRQVMKASAVPQHGIRSVDDRLHAKQEQMAYVFDSWVRLYDNSIATEKSSAEFIEQMFQTQLINDRDDLLIFLRQAIDSSVEKFEHLIQTHLIVDAYVPIDALAKLVSLLVKRPQRDGEVKNDRAKYLGMILSLAVFVLNYHHLTRGEAFNQRVFARFFSALLIQMKPLSKDELSELECRDILLVFARNFLELDPSYFPGFVFQWFSLISHRDFMPNLLRLPEQEGWEPFAKIMETLLTYVGDLLKPIHLAEMTKRVYGGVLKILVVLQHDFPDFVSANHSRLCAKIPSHCIQLHNLILNANPVRFQKMPDPLQPGLKVDRIEEMRTSPQIVTNAEEILAQSDLLELLNKSIQQGPSEDVVAQISHTIQRKRGRQSSLGFTPINVDRRLIEALIIHVGMQAIAKAEAKDAPTFAINTSDTALFKMLVHELQPEARYYFLSSMVDQLRYPNSHTHYFSQALLNLFGSDMNDQEESDIRQQITRVLLERLAGQWPQPWGLIVTIHELVKNDQYMFFELPFIKSATPDVAERFAAIAARPYPSM</sequence>
<dbReference type="GO" id="GO:0017148">
    <property type="term" value="P:negative regulation of translation"/>
    <property type="evidence" value="ECO:0007669"/>
    <property type="project" value="InterPro"/>
</dbReference>
<feature type="region of interest" description="Disordered" evidence="8">
    <location>
        <begin position="1"/>
        <end position="48"/>
    </location>
</feature>
<dbReference type="GeneID" id="19459169"/>
<organism evidence="14 15">
    <name type="scientific">Glarea lozoyensis (strain ATCC 20868 / MF5171)</name>
    <dbReference type="NCBI Taxonomy" id="1116229"/>
    <lineage>
        <taxon>Eukaryota</taxon>
        <taxon>Fungi</taxon>
        <taxon>Dikarya</taxon>
        <taxon>Ascomycota</taxon>
        <taxon>Pezizomycotina</taxon>
        <taxon>Leotiomycetes</taxon>
        <taxon>Helotiales</taxon>
        <taxon>Helotiaceae</taxon>
        <taxon>Glarea</taxon>
    </lineage>
</organism>
<dbReference type="GO" id="GO:0060090">
    <property type="term" value="F:molecular adaptor activity"/>
    <property type="evidence" value="ECO:0007669"/>
    <property type="project" value="TreeGrafter"/>
</dbReference>
<evidence type="ECO:0000256" key="7">
    <source>
        <dbReference type="ARBA" id="ARBA00074459"/>
    </source>
</evidence>
<gene>
    <name evidence="14" type="ORF">GLAREA_00109</name>
</gene>
<dbReference type="GO" id="GO:0030015">
    <property type="term" value="C:CCR4-NOT core complex"/>
    <property type="evidence" value="ECO:0007669"/>
    <property type="project" value="InterPro"/>
</dbReference>
<dbReference type="FunFam" id="1.25.40.180:FF:000012">
    <property type="entry name" value="Ccr4-Not transcription complex subunit"/>
    <property type="match status" value="1"/>
</dbReference>
<dbReference type="Pfam" id="PF12842">
    <property type="entry name" value="DUF3819"/>
    <property type="match status" value="1"/>
</dbReference>
<dbReference type="InterPro" id="IPR032191">
    <property type="entry name" value="CNOT1_CAF1_bind"/>
</dbReference>
<name>S3DAF3_GLAL2</name>
<dbReference type="Gene3D" id="1.25.40.790">
    <property type="match status" value="1"/>
</dbReference>
<dbReference type="Proteomes" id="UP000016922">
    <property type="component" value="Unassembled WGS sequence"/>
</dbReference>
<keyword evidence="2" id="KW-0678">Repressor</keyword>
<dbReference type="Gene3D" id="1.25.40.800">
    <property type="match status" value="1"/>
</dbReference>
<evidence type="ECO:0000259" key="13">
    <source>
        <dbReference type="Pfam" id="PF16418"/>
    </source>
</evidence>
<dbReference type="Pfam" id="PF04054">
    <property type="entry name" value="Not1"/>
    <property type="match status" value="1"/>
</dbReference>
<dbReference type="OMA" id="IDEYHCY"/>
<evidence type="ECO:0000259" key="9">
    <source>
        <dbReference type="Pfam" id="PF04054"/>
    </source>
</evidence>
<dbReference type="PANTHER" id="PTHR13162:SF8">
    <property type="entry name" value="CCR4-NOT TRANSCRIPTION COMPLEX SUBUNIT 1"/>
    <property type="match status" value="1"/>
</dbReference>
<evidence type="ECO:0000256" key="2">
    <source>
        <dbReference type="ARBA" id="ARBA00022491"/>
    </source>
</evidence>
<feature type="domain" description="CCR4-Not complex component Not1 C-terminal" evidence="9">
    <location>
        <begin position="1812"/>
        <end position="2175"/>
    </location>
</feature>
<dbReference type="KEGG" id="glz:GLAREA_00109"/>
<dbReference type="Gene3D" id="1.25.40.180">
    <property type="match status" value="1"/>
</dbReference>
<evidence type="ECO:0000256" key="8">
    <source>
        <dbReference type="SAM" id="MobiDB-lite"/>
    </source>
</evidence>
<evidence type="ECO:0000259" key="11">
    <source>
        <dbReference type="Pfam" id="PF16415"/>
    </source>
</evidence>
<feature type="domain" description="CCR4-NOT transcription complex subunit 1 HEAT repeat" evidence="13">
    <location>
        <begin position="510"/>
        <end position="653"/>
    </location>
</feature>
<dbReference type="InterPro" id="IPR038535">
    <property type="entry name" value="CNOT1_TTP_bind_sf"/>
</dbReference>
<proteinExistence type="predicted"/>
<evidence type="ECO:0000256" key="3">
    <source>
        <dbReference type="ARBA" id="ARBA00023015"/>
    </source>
</evidence>
<reference evidence="14 15" key="1">
    <citation type="journal article" date="2013" name="BMC Genomics">
        <title>Genomics-driven discovery of the pneumocandin biosynthetic gene cluster in the fungus Glarea lozoyensis.</title>
        <authorList>
            <person name="Chen L."/>
            <person name="Yue Q."/>
            <person name="Zhang X."/>
            <person name="Xiang M."/>
            <person name="Wang C."/>
            <person name="Li S."/>
            <person name="Che Y."/>
            <person name="Ortiz-Lopez F.J."/>
            <person name="Bills G.F."/>
            <person name="Liu X."/>
            <person name="An Z."/>
        </authorList>
    </citation>
    <scope>NUCLEOTIDE SEQUENCE [LARGE SCALE GENOMIC DNA]</scope>
    <source>
        <strain evidence="15">ATCC 20868 / MF5171</strain>
    </source>
</reference>
<evidence type="ECO:0000313" key="14">
    <source>
        <dbReference type="EMBL" id="EPE28951.1"/>
    </source>
</evidence>
<keyword evidence="5" id="KW-0539">Nucleus</keyword>
<evidence type="ECO:0000259" key="10">
    <source>
        <dbReference type="Pfam" id="PF12842"/>
    </source>
</evidence>
<dbReference type="GO" id="GO:0005634">
    <property type="term" value="C:nucleus"/>
    <property type="evidence" value="ECO:0007669"/>
    <property type="project" value="UniProtKB-SubCell"/>
</dbReference>
<dbReference type="CDD" id="cd20710">
    <property type="entry name" value="NOT1_connector"/>
    <property type="match status" value="1"/>
</dbReference>
<keyword evidence="4" id="KW-0804">Transcription</keyword>
<protein>
    <recommendedName>
        <fullName evidence="7">General negative regulator of transcription subunit 1</fullName>
    </recommendedName>
</protein>
<evidence type="ECO:0000259" key="12">
    <source>
        <dbReference type="Pfam" id="PF16417"/>
    </source>
</evidence>
<keyword evidence="3" id="KW-0805">Transcription regulation</keyword>
<comment type="function">
    <text evidence="6">Acts as a component of the CCR4-NOT core complex, which in the nucleus seems to be a general transcription factor, and in the cytoplasm the major mRNA deadenylase involved in mRNA turnover. The NOT protein subcomplex negatively regulates the basal and activated transcription of many genes. Preferentially affects TC-type TATA element-dependent transcription. Could directly or indirectly inhibit component(s) of the general transcription machinery.</text>
</comment>
<evidence type="ECO:0000256" key="6">
    <source>
        <dbReference type="ARBA" id="ARBA00059181"/>
    </source>
</evidence>
<evidence type="ECO:0000313" key="15">
    <source>
        <dbReference type="Proteomes" id="UP000016922"/>
    </source>
</evidence>
<dbReference type="Gene3D" id="1.25.40.840">
    <property type="entry name" value="CCR4-NOT transcription complex subunit 1 TTP binding domain"/>
    <property type="match status" value="1"/>
</dbReference>
<evidence type="ECO:0000256" key="5">
    <source>
        <dbReference type="ARBA" id="ARBA00023242"/>
    </source>
</evidence>
<dbReference type="InterPro" id="IPR032194">
    <property type="entry name" value="CNOT1_HEAT"/>
</dbReference>
<dbReference type="Pfam" id="PF16415">
    <property type="entry name" value="CNOT1_CAF1_bind"/>
    <property type="match status" value="1"/>
</dbReference>
<feature type="domain" description="CCR4-NOT transcription complex subunit 1 CAF1-binding" evidence="11">
    <location>
        <begin position="907"/>
        <end position="1127"/>
    </location>
</feature>
<feature type="domain" description="CCR4-NOT transcription complex subunit 1" evidence="10">
    <location>
        <begin position="1184"/>
        <end position="1323"/>
    </location>
</feature>
<dbReference type="InterPro" id="IPR032193">
    <property type="entry name" value="CNOT1_TTP_bind"/>
</dbReference>
<accession>S3DAF3</accession>
<dbReference type="PANTHER" id="PTHR13162">
    <property type="entry name" value="CCR4-NOT TRANSCRIPTION COMPLEX"/>
    <property type="match status" value="1"/>
</dbReference>
<dbReference type="HOGENOM" id="CLU_000286_3_1_1"/>
<dbReference type="EMBL" id="KE145367">
    <property type="protein sequence ID" value="EPE28951.1"/>
    <property type="molecule type" value="Genomic_DNA"/>
</dbReference>
<dbReference type="eggNOG" id="KOG1831">
    <property type="taxonomic scope" value="Eukaryota"/>
</dbReference>
<comment type="subcellular location">
    <subcellularLocation>
        <location evidence="1">Nucleus</location>
    </subcellularLocation>
</comment>
<evidence type="ECO:0000256" key="4">
    <source>
        <dbReference type="ARBA" id="ARBA00023163"/>
    </source>
</evidence>
<dbReference type="STRING" id="1116229.S3DAF3"/>
<dbReference type="InterPro" id="IPR007196">
    <property type="entry name" value="CCR4-Not_Not1_C"/>
</dbReference>
<feature type="domain" description="CCR4-NOT transcription complex subunit 1 TTP binding" evidence="12">
    <location>
        <begin position="705"/>
        <end position="842"/>
    </location>
</feature>
<keyword evidence="15" id="KW-1185">Reference proteome</keyword>
<evidence type="ECO:0000256" key="1">
    <source>
        <dbReference type="ARBA" id="ARBA00004123"/>
    </source>
</evidence>
<dbReference type="InterPro" id="IPR024557">
    <property type="entry name" value="CNOT1_dom_4"/>
</dbReference>
<feature type="compositionally biased region" description="Low complexity" evidence="8">
    <location>
        <begin position="23"/>
        <end position="48"/>
    </location>
</feature>
<dbReference type="GO" id="GO:0000289">
    <property type="term" value="P:nuclear-transcribed mRNA poly(A) tail shortening"/>
    <property type="evidence" value="ECO:0007669"/>
    <property type="project" value="UniProtKB-ARBA"/>
</dbReference>
<dbReference type="InterPro" id="IPR040398">
    <property type="entry name" value="Not1"/>
</dbReference>
<dbReference type="Pfam" id="PF16417">
    <property type="entry name" value="CNOT1_TTP_bind"/>
    <property type="match status" value="1"/>
</dbReference>